<dbReference type="InterPro" id="IPR010221">
    <property type="entry name" value="VCBS_dom"/>
</dbReference>
<evidence type="ECO:0000313" key="3">
    <source>
        <dbReference type="Proteomes" id="UP001549077"/>
    </source>
</evidence>
<organism evidence="2 3">
    <name type="scientific">Rhizobium binae</name>
    <dbReference type="NCBI Taxonomy" id="1138190"/>
    <lineage>
        <taxon>Bacteria</taxon>
        <taxon>Pseudomonadati</taxon>
        <taxon>Pseudomonadota</taxon>
        <taxon>Alphaproteobacteria</taxon>
        <taxon>Hyphomicrobiales</taxon>
        <taxon>Rhizobiaceae</taxon>
        <taxon>Rhizobium/Agrobacterium group</taxon>
        <taxon>Rhizobium</taxon>
    </lineage>
</organism>
<protein>
    <submittedName>
        <fullName evidence="2">Autoaggregation protein RapA/B/C</fullName>
    </submittedName>
</protein>
<evidence type="ECO:0000256" key="1">
    <source>
        <dbReference type="SAM" id="MobiDB-lite"/>
    </source>
</evidence>
<keyword evidence="3" id="KW-1185">Reference proteome</keyword>
<proteinExistence type="predicted"/>
<name>A0ABV2MKH8_9HYPH</name>
<comment type="caution">
    <text evidence="2">The sequence shown here is derived from an EMBL/GenBank/DDBJ whole genome shotgun (WGS) entry which is preliminary data.</text>
</comment>
<reference evidence="2 3" key="1">
    <citation type="submission" date="2024-06" db="EMBL/GenBank/DDBJ databases">
        <title>Genomic Encyclopedia of Type Strains, Phase IV (KMG-IV): sequencing the most valuable type-strain genomes for metagenomic binning, comparative biology and taxonomic classification.</title>
        <authorList>
            <person name="Goeker M."/>
        </authorList>
    </citation>
    <scope>NUCLEOTIDE SEQUENCE [LARGE SCALE GENOMIC DNA]</scope>
    <source>
        <strain evidence="2 3">DSM 29288</strain>
    </source>
</reference>
<gene>
    <name evidence="2" type="ORF">ABID08_004318</name>
</gene>
<sequence>MRRSGRRPASFPRSSLGRRAMANHKPAVPDVSIHDYAPAEAIEGNLLDNASDPDGDLLQVQFVNGIRIPNKTGEPGSLTIEGEHGTLTIWSNGGYSYTVTDPASLESGQVFAEKFSFKISDGKGGTDVANLNIGVHTPPQGLYSIDFENAPTEYPGQPDIASGYSGFKFGDKLDGNLWTVAESGGNEYVVTNPYNPFFDRVDGKLFTVEGVDVATVFDPAYQGVDALVTFEGYIDGNKVSELSLTVYGDTIADGQHISLAALGAVDFIRFDIQPDVEPTGFPQLAFDNFSVLV</sequence>
<feature type="region of interest" description="Disordered" evidence="1">
    <location>
        <begin position="1"/>
        <end position="29"/>
    </location>
</feature>
<dbReference type="Proteomes" id="UP001549077">
    <property type="component" value="Unassembled WGS sequence"/>
</dbReference>
<dbReference type="Pfam" id="PF17963">
    <property type="entry name" value="Big_9"/>
    <property type="match status" value="1"/>
</dbReference>
<dbReference type="EMBL" id="JBEPMY010000014">
    <property type="protein sequence ID" value="MET3756939.1"/>
    <property type="molecule type" value="Genomic_DNA"/>
</dbReference>
<dbReference type="NCBIfam" id="TIGR01965">
    <property type="entry name" value="VCBS_repeat"/>
    <property type="match status" value="1"/>
</dbReference>
<evidence type="ECO:0000313" key="2">
    <source>
        <dbReference type="EMBL" id="MET3756939.1"/>
    </source>
</evidence>
<accession>A0ABV2MKH8</accession>